<feature type="transmembrane region" description="Helical" evidence="1">
    <location>
        <begin position="79"/>
        <end position="97"/>
    </location>
</feature>
<evidence type="ECO:0000313" key="3">
    <source>
        <dbReference type="Proteomes" id="UP000095350"/>
    </source>
</evidence>
<reference evidence="2 3" key="1">
    <citation type="submission" date="2015-09" db="EMBL/GenBank/DDBJ databases">
        <authorList>
            <consortium name="Pathogen Informatics"/>
        </authorList>
    </citation>
    <scope>NUCLEOTIDE SEQUENCE [LARGE SCALE GENOMIC DNA]</scope>
    <source>
        <strain evidence="2 3">2789STDY5834960</strain>
    </source>
</reference>
<dbReference type="Proteomes" id="UP000095350">
    <property type="component" value="Unassembled WGS sequence"/>
</dbReference>
<dbReference type="AlphaFoldDB" id="A0A173TRT2"/>
<accession>A0A173TRT2</accession>
<keyword evidence="1" id="KW-0472">Membrane</keyword>
<gene>
    <name evidence="2" type="ORF">ERS852572_01700</name>
</gene>
<sequence>MFGYLDLDYFVGRFYQCWWNVLYIVVYIGCLFYIARKKDKVMLQIFVGMFLAALITIFNPLIMEPLLDKIGWKDRYIRFYWILPVGFLCSFFAAKLIAEQKKGAERNILLLFLTCFIFLCGGSMSELSADDNIYKVDNSVVAVAEMIENNTDKENPVILCDAEMYYWIRQYDPKLVIPVTNKIMDLYQFQSPDKIDLAEEKKSWKNAVSMFMHGVEIDVDIANKIFEDKEIDFVVCNKEYYSDFYLSYLNLSYVDSVDGYELYRCISN</sequence>
<dbReference type="EMBL" id="CYXZ01000011">
    <property type="protein sequence ID" value="CUN05361.1"/>
    <property type="molecule type" value="Genomic_DNA"/>
</dbReference>
<proteinExistence type="predicted"/>
<evidence type="ECO:0000256" key="1">
    <source>
        <dbReference type="SAM" id="Phobius"/>
    </source>
</evidence>
<feature type="transmembrane region" description="Helical" evidence="1">
    <location>
        <begin position="109"/>
        <end position="129"/>
    </location>
</feature>
<protein>
    <submittedName>
        <fullName evidence="2">Predicted membrane protein</fullName>
    </submittedName>
</protein>
<dbReference type="RefSeq" id="WP_055194186.1">
    <property type="nucleotide sequence ID" value="NZ_CABIYH010000011.1"/>
</dbReference>
<dbReference type="OrthoDB" id="2066638at2"/>
<dbReference type="PaxDb" id="166486-ERS852572_01700"/>
<organism evidence="2 3">
    <name type="scientific">Roseburia intestinalis</name>
    <dbReference type="NCBI Taxonomy" id="166486"/>
    <lineage>
        <taxon>Bacteria</taxon>
        <taxon>Bacillati</taxon>
        <taxon>Bacillota</taxon>
        <taxon>Clostridia</taxon>
        <taxon>Lachnospirales</taxon>
        <taxon>Lachnospiraceae</taxon>
        <taxon>Roseburia</taxon>
    </lineage>
</organism>
<keyword evidence="1" id="KW-0812">Transmembrane</keyword>
<feature type="transmembrane region" description="Helical" evidence="1">
    <location>
        <begin position="41"/>
        <end position="59"/>
    </location>
</feature>
<dbReference type="STRING" id="166486.ERS852572_01700"/>
<feature type="transmembrane region" description="Helical" evidence="1">
    <location>
        <begin position="12"/>
        <end position="34"/>
    </location>
</feature>
<name>A0A173TRT2_9FIRM</name>
<keyword evidence="1" id="KW-1133">Transmembrane helix</keyword>
<evidence type="ECO:0000313" key="2">
    <source>
        <dbReference type="EMBL" id="CUN05361.1"/>
    </source>
</evidence>